<dbReference type="SUPFAM" id="SSF69864">
    <property type="entry name" value="Argininosuccinate synthetase, C-terminal domain"/>
    <property type="match status" value="1"/>
</dbReference>
<protein>
    <recommendedName>
        <fullName evidence="2">argininosuccinate synthase</fullName>
        <ecNumber evidence="2">6.3.4.5</ecNumber>
    </recommendedName>
</protein>
<evidence type="ECO:0000313" key="11">
    <source>
        <dbReference type="Proteomes" id="UP000325787"/>
    </source>
</evidence>
<name>A0A5Q0H8T7_SACSY</name>
<evidence type="ECO:0000313" key="10">
    <source>
        <dbReference type="EMBL" id="QFZ22335.1"/>
    </source>
</evidence>
<comment type="pathway">
    <text evidence="1">Amino-acid biosynthesis; L-arginine biosynthesis; L-arginine from L-ornithine and carbamoyl phosphate: step 2/3.</text>
</comment>
<keyword evidence="7" id="KW-0067">ATP-binding</keyword>
<dbReference type="GO" id="GO:0000050">
    <property type="term" value="P:urea cycle"/>
    <property type="evidence" value="ECO:0007669"/>
    <property type="project" value="TreeGrafter"/>
</dbReference>
<evidence type="ECO:0000256" key="6">
    <source>
        <dbReference type="ARBA" id="ARBA00022741"/>
    </source>
</evidence>
<evidence type="ECO:0000259" key="8">
    <source>
        <dbReference type="Pfam" id="PF00764"/>
    </source>
</evidence>
<dbReference type="GO" id="GO:0000053">
    <property type="term" value="P:argininosuccinate metabolic process"/>
    <property type="evidence" value="ECO:0007669"/>
    <property type="project" value="TreeGrafter"/>
</dbReference>
<dbReference type="EC" id="6.3.4.5" evidence="2"/>
<dbReference type="OrthoDB" id="9801641at2"/>
<dbReference type="GO" id="GO:0005737">
    <property type="term" value="C:cytoplasm"/>
    <property type="evidence" value="ECO:0007669"/>
    <property type="project" value="TreeGrafter"/>
</dbReference>
<reference evidence="11" key="1">
    <citation type="journal article" date="2021" name="Curr. Microbiol.">
        <title>Complete genome of nocamycin-producing strain Saccharothrix syringae NRRL B-16468 reveals the biosynthetic potential for secondary metabolites.</title>
        <authorList>
            <person name="Mo X."/>
            <person name="Yang S."/>
        </authorList>
    </citation>
    <scope>NUCLEOTIDE SEQUENCE [LARGE SCALE GENOMIC DNA]</scope>
    <source>
        <strain evidence="11">ATCC 51364 / DSM 43886 / JCM 6844 / KCTC 9398 / NBRC 14523 / NRRL B-16468 / INA 2240</strain>
    </source>
</reference>
<dbReference type="InterPro" id="IPR048267">
    <property type="entry name" value="Arginosuc_syn_N"/>
</dbReference>
<dbReference type="GO" id="GO:0006526">
    <property type="term" value="P:L-arginine biosynthetic process"/>
    <property type="evidence" value="ECO:0007669"/>
    <property type="project" value="UniProtKB-UniPathway"/>
</dbReference>
<gene>
    <name evidence="10" type="ORF">EKG83_37370</name>
</gene>
<evidence type="ECO:0000256" key="3">
    <source>
        <dbReference type="ARBA" id="ARBA00022571"/>
    </source>
</evidence>
<evidence type="ECO:0000256" key="4">
    <source>
        <dbReference type="ARBA" id="ARBA00022598"/>
    </source>
</evidence>
<dbReference type="EMBL" id="CP034550">
    <property type="protein sequence ID" value="QFZ22335.1"/>
    <property type="molecule type" value="Genomic_DNA"/>
</dbReference>
<dbReference type="InterPro" id="IPR014729">
    <property type="entry name" value="Rossmann-like_a/b/a_fold"/>
</dbReference>
<evidence type="ECO:0000259" key="9">
    <source>
        <dbReference type="Pfam" id="PF20979"/>
    </source>
</evidence>
<dbReference type="Pfam" id="PF20979">
    <property type="entry name" value="Arginosuc_syn_C"/>
    <property type="match status" value="1"/>
</dbReference>
<evidence type="ECO:0000256" key="5">
    <source>
        <dbReference type="ARBA" id="ARBA00022605"/>
    </source>
</evidence>
<keyword evidence="11" id="KW-1185">Reference proteome</keyword>
<keyword evidence="5" id="KW-0028">Amino-acid biosynthesis</keyword>
<proteinExistence type="predicted"/>
<dbReference type="GO" id="GO:0005524">
    <property type="term" value="F:ATP binding"/>
    <property type="evidence" value="ECO:0007669"/>
    <property type="project" value="UniProtKB-KW"/>
</dbReference>
<dbReference type="RefSeq" id="WP_033435727.1">
    <property type="nucleotide sequence ID" value="NZ_CP034550.1"/>
</dbReference>
<dbReference type="UniPathway" id="UPA00068">
    <property type="reaction ID" value="UER00113"/>
</dbReference>
<organism evidence="10 11">
    <name type="scientific">Saccharothrix syringae</name>
    <name type="common">Nocardiopsis syringae</name>
    <dbReference type="NCBI Taxonomy" id="103733"/>
    <lineage>
        <taxon>Bacteria</taxon>
        <taxon>Bacillati</taxon>
        <taxon>Actinomycetota</taxon>
        <taxon>Actinomycetes</taxon>
        <taxon>Pseudonocardiales</taxon>
        <taxon>Pseudonocardiaceae</taxon>
        <taxon>Saccharothrix</taxon>
    </lineage>
</organism>
<dbReference type="AlphaFoldDB" id="A0A5Q0H8T7"/>
<feature type="domain" description="Arginosuccinate synthase C-terminal" evidence="9">
    <location>
        <begin position="178"/>
        <end position="265"/>
    </location>
</feature>
<keyword evidence="4" id="KW-0436">Ligase</keyword>
<keyword evidence="3" id="KW-0055">Arginine biosynthesis</keyword>
<evidence type="ECO:0000256" key="1">
    <source>
        <dbReference type="ARBA" id="ARBA00004967"/>
    </source>
</evidence>
<dbReference type="InterPro" id="IPR024074">
    <property type="entry name" value="AS_cat/multimer_dom_body"/>
</dbReference>
<keyword evidence="6" id="KW-0547">Nucleotide-binding</keyword>
<dbReference type="Proteomes" id="UP000325787">
    <property type="component" value="Chromosome"/>
</dbReference>
<evidence type="ECO:0000256" key="7">
    <source>
        <dbReference type="ARBA" id="ARBA00022840"/>
    </source>
</evidence>
<dbReference type="GO" id="GO:0004055">
    <property type="term" value="F:argininosuccinate synthase activity"/>
    <property type="evidence" value="ECO:0007669"/>
    <property type="project" value="UniProtKB-EC"/>
</dbReference>
<dbReference type="PANTHER" id="PTHR11587:SF2">
    <property type="entry name" value="ARGININOSUCCINATE SYNTHASE"/>
    <property type="match status" value="1"/>
</dbReference>
<dbReference type="Pfam" id="PF00764">
    <property type="entry name" value="Arginosuc_synth"/>
    <property type="match status" value="1"/>
</dbReference>
<sequence>MAEPVVLACTGGPVDPGRFAAETGAEVVAVVLDLGGRARPVPGAVEVVAVDAREEFAAGYCLPALQANALGADRSALAAPLVARHLVDTARRRGARTVAHDRGGDDRARFEAAVAALAPDLTVLAPAEQPAAPPAEDAPDADELVVTFDRGVPVAVDRETVTAWQALRELDRRVGGDALVTAHRALEEVTLAGDLAAFKRQVDRRWAELVRAGLWSSPLKQALDAFITTTQHHVSGEVRLVRRGGRAVVADRRAEESWYDFALAT</sequence>
<accession>A0A5Q0H8T7</accession>
<dbReference type="Gene3D" id="3.90.1260.10">
    <property type="entry name" value="Argininosuccinate synthetase, chain A, domain 2"/>
    <property type="match status" value="1"/>
</dbReference>
<dbReference type="InterPro" id="IPR001518">
    <property type="entry name" value="Arginosuc_synth"/>
</dbReference>
<feature type="domain" description="Arginosuccinate synthase-like N-terminal" evidence="8">
    <location>
        <begin position="20"/>
        <end position="128"/>
    </location>
</feature>
<dbReference type="SUPFAM" id="SSF52402">
    <property type="entry name" value="Adenine nucleotide alpha hydrolases-like"/>
    <property type="match status" value="1"/>
</dbReference>
<dbReference type="PANTHER" id="PTHR11587">
    <property type="entry name" value="ARGININOSUCCINATE SYNTHASE"/>
    <property type="match status" value="1"/>
</dbReference>
<evidence type="ECO:0000256" key="2">
    <source>
        <dbReference type="ARBA" id="ARBA00012286"/>
    </source>
</evidence>
<dbReference type="InterPro" id="IPR048268">
    <property type="entry name" value="Arginosuc_syn_C"/>
</dbReference>
<dbReference type="Gene3D" id="3.40.50.620">
    <property type="entry name" value="HUPs"/>
    <property type="match status" value="1"/>
</dbReference>
<dbReference type="KEGG" id="ssyi:EKG83_37370"/>